<evidence type="ECO:0000313" key="6">
    <source>
        <dbReference type="Proteomes" id="UP000595564"/>
    </source>
</evidence>
<dbReference type="GO" id="GO:0005829">
    <property type="term" value="C:cytosol"/>
    <property type="evidence" value="ECO:0007669"/>
    <property type="project" value="TreeGrafter"/>
</dbReference>
<evidence type="ECO:0000256" key="1">
    <source>
        <dbReference type="ARBA" id="ARBA00004751"/>
    </source>
</evidence>
<sequence>MSELHWDTEITKIEPNKIQLRGYPIDYLMGKYSYPAVVYLAIKGELPDEKVAKLMETMLVSSVDHGATPPSTLAARTVASTGAPLNAAIAAGILAINKFHGGAIENCMIYLKEVKKYAEEKGIKIEDAVKEIVKEKKEKKQKIFGFGHRVHTNDPRTKKLLEEAEKAEVAGDYIKILKETEKAMEQTLGKHLPINVDGAIAGILCELDFPHQLANAFFIMARIPGLVAHIYEEQTKMKPMRKIHPTDHGYTGPTDRHLK</sequence>
<name>A0A7R6PE93_9BACT</name>
<dbReference type="Gene3D" id="1.10.230.10">
    <property type="entry name" value="Cytochrome P450-Terp, domain 2"/>
    <property type="match status" value="1"/>
</dbReference>
<accession>A0A7R6PE93</accession>
<reference evidence="5 6" key="1">
    <citation type="journal article" date="2012" name="Extremophiles">
        <title>Thermotomaculum hydrothermale gen. nov., sp. nov., a novel heterotrophic thermophile within the phylum Acidobacteria from a deep-sea hydrothermal vent chimney in the Southern Okinawa Trough.</title>
        <authorList>
            <person name="Izumi H."/>
            <person name="Nunoura T."/>
            <person name="Miyazaki M."/>
            <person name="Mino S."/>
            <person name="Toki T."/>
            <person name="Takai K."/>
            <person name="Sako Y."/>
            <person name="Sawabe T."/>
            <person name="Nakagawa S."/>
        </authorList>
    </citation>
    <scope>NUCLEOTIDE SEQUENCE [LARGE SCALE GENOMIC DNA]</scope>
    <source>
        <strain evidence="5 6">AC55</strain>
    </source>
</reference>
<keyword evidence="6" id="KW-1185">Reference proteome</keyword>
<dbReference type="GO" id="GO:0036440">
    <property type="term" value="F:citrate synthase activity"/>
    <property type="evidence" value="ECO:0007669"/>
    <property type="project" value="UniProtKB-EC"/>
</dbReference>
<protein>
    <recommendedName>
        <fullName evidence="3">citrate synthase (unknown stereospecificity)</fullName>
        <ecNumber evidence="3">2.3.3.16</ecNumber>
    </recommendedName>
</protein>
<dbReference type="PANTHER" id="PTHR11739">
    <property type="entry name" value="CITRATE SYNTHASE"/>
    <property type="match status" value="1"/>
</dbReference>
<dbReference type="EC" id="2.3.3.16" evidence="3"/>
<dbReference type="Proteomes" id="UP000595564">
    <property type="component" value="Chromosome"/>
</dbReference>
<dbReference type="EMBL" id="AP017470">
    <property type="protein sequence ID" value="BBB32134.1"/>
    <property type="molecule type" value="Genomic_DNA"/>
</dbReference>
<dbReference type="Pfam" id="PF00285">
    <property type="entry name" value="Citrate_synt"/>
    <property type="match status" value="1"/>
</dbReference>
<dbReference type="GO" id="GO:0005975">
    <property type="term" value="P:carbohydrate metabolic process"/>
    <property type="evidence" value="ECO:0007669"/>
    <property type="project" value="TreeGrafter"/>
</dbReference>
<evidence type="ECO:0000256" key="2">
    <source>
        <dbReference type="ARBA" id="ARBA00010566"/>
    </source>
</evidence>
<dbReference type="InterPro" id="IPR036969">
    <property type="entry name" value="Citrate_synthase_sf"/>
</dbReference>
<dbReference type="SUPFAM" id="SSF48256">
    <property type="entry name" value="Citrate synthase"/>
    <property type="match status" value="1"/>
</dbReference>
<keyword evidence="5" id="KW-0012">Acyltransferase</keyword>
<dbReference type="AlphaFoldDB" id="A0A7R6PE93"/>
<dbReference type="CDD" id="cd06100">
    <property type="entry name" value="CCL_ACL-C"/>
    <property type="match status" value="1"/>
</dbReference>
<organism evidence="5 6">
    <name type="scientific">Thermotomaculum hydrothermale</name>
    <dbReference type="NCBI Taxonomy" id="981385"/>
    <lineage>
        <taxon>Bacteria</taxon>
        <taxon>Pseudomonadati</taxon>
        <taxon>Acidobacteriota</taxon>
        <taxon>Holophagae</taxon>
        <taxon>Thermotomaculales</taxon>
        <taxon>Thermotomaculaceae</taxon>
        <taxon>Thermotomaculum</taxon>
    </lineage>
</organism>
<dbReference type="NCBIfam" id="NF004866">
    <property type="entry name" value="PRK06224.1-3"/>
    <property type="match status" value="1"/>
</dbReference>
<dbReference type="UniPathway" id="UPA00223"/>
<evidence type="ECO:0000256" key="3">
    <source>
        <dbReference type="ARBA" id="ARBA00012972"/>
    </source>
</evidence>
<evidence type="ECO:0000256" key="4">
    <source>
        <dbReference type="ARBA" id="ARBA00022679"/>
    </source>
</evidence>
<dbReference type="InterPro" id="IPR002020">
    <property type="entry name" value="Citrate_synthase"/>
</dbReference>
<gene>
    <name evidence="5" type="ORF">TTHT_0548</name>
</gene>
<dbReference type="GO" id="GO:0006099">
    <property type="term" value="P:tricarboxylic acid cycle"/>
    <property type="evidence" value="ECO:0007669"/>
    <property type="project" value="UniProtKB-UniPathway"/>
</dbReference>
<dbReference type="RefSeq" id="WP_201328475.1">
    <property type="nucleotide sequence ID" value="NZ_AP017470.1"/>
</dbReference>
<comment type="pathway">
    <text evidence="1">Carbohydrate metabolism; tricarboxylic acid cycle; isocitrate from oxaloacetate: step 1/2.</text>
</comment>
<dbReference type="KEGG" id="thyd:TTHT_0548"/>
<dbReference type="NCBIfam" id="NF004868">
    <property type="entry name" value="PRK06224.1-5"/>
    <property type="match status" value="1"/>
</dbReference>
<dbReference type="PANTHER" id="PTHR11739:SF4">
    <property type="entry name" value="CITRATE SYNTHASE, PEROXISOMAL"/>
    <property type="match status" value="1"/>
</dbReference>
<evidence type="ECO:0000313" key="5">
    <source>
        <dbReference type="EMBL" id="BBB32134.1"/>
    </source>
</evidence>
<dbReference type="Gene3D" id="1.10.580.10">
    <property type="entry name" value="Citrate Synthase, domain 1"/>
    <property type="match status" value="2"/>
</dbReference>
<proteinExistence type="inferred from homology"/>
<keyword evidence="4 5" id="KW-0808">Transferase</keyword>
<comment type="similarity">
    <text evidence="2">Belongs to the citrate synthase family.</text>
</comment>
<dbReference type="InterPro" id="IPR016143">
    <property type="entry name" value="Citrate_synth-like_sm_a-sub"/>
</dbReference>
<dbReference type="NCBIfam" id="NF004869">
    <property type="entry name" value="PRK06224.1-6"/>
    <property type="match status" value="1"/>
</dbReference>
<dbReference type="InterPro" id="IPR016142">
    <property type="entry name" value="Citrate_synth-like_lrg_a-sub"/>
</dbReference>